<dbReference type="InterPro" id="IPR002328">
    <property type="entry name" value="ADH_Zn_CS"/>
</dbReference>
<feature type="domain" description="Alcohol dehydrogenase-like N-terminal" evidence="7">
    <location>
        <begin position="24"/>
        <end position="137"/>
    </location>
</feature>
<dbReference type="PROSITE" id="PS00059">
    <property type="entry name" value="ADH_ZINC"/>
    <property type="match status" value="1"/>
</dbReference>
<keyword evidence="3 5" id="KW-0862">Zinc</keyword>
<dbReference type="InterPro" id="IPR013149">
    <property type="entry name" value="ADH-like_C"/>
</dbReference>
<keyword evidence="9" id="KW-1185">Reference proteome</keyword>
<evidence type="ECO:0000259" key="7">
    <source>
        <dbReference type="Pfam" id="PF08240"/>
    </source>
</evidence>
<protein>
    <submittedName>
        <fullName evidence="8">Alcohol dehydrogenase GroES domain protein</fullName>
    </submittedName>
</protein>
<proteinExistence type="inferred from homology"/>
<dbReference type="Pfam" id="PF08240">
    <property type="entry name" value="ADH_N"/>
    <property type="match status" value="1"/>
</dbReference>
<dbReference type="SUPFAM" id="SSF50129">
    <property type="entry name" value="GroES-like"/>
    <property type="match status" value="1"/>
</dbReference>
<dbReference type="EMBL" id="CP001737">
    <property type="protein sequence ID" value="ACV78841.1"/>
    <property type="molecule type" value="Genomic_DNA"/>
</dbReference>
<dbReference type="InterPro" id="IPR013154">
    <property type="entry name" value="ADH-like_N"/>
</dbReference>
<dbReference type="STRING" id="479431.Namu_2473"/>
<comment type="cofactor">
    <cofactor evidence="1 5">
        <name>Zn(2+)</name>
        <dbReference type="ChEBI" id="CHEBI:29105"/>
    </cofactor>
</comment>
<keyword evidence="2 5" id="KW-0479">Metal-binding</keyword>
<dbReference type="InterPro" id="IPR050129">
    <property type="entry name" value="Zn_alcohol_dh"/>
</dbReference>
<dbReference type="Gene3D" id="3.90.180.10">
    <property type="entry name" value="Medium-chain alcohol dehydrogenases, catalytic domain"/>
    <property type="match status" value="1"/>
</dbReference>
<accession>C8X6I6</accession>
<evidence type="ECO:0000256" key="3">
    <source>
        <dbReference type="ARBA" id="ARBA00022833"/>
    </source>
</evidence>
<evidence type="ECO:0000256" key="2">
    <source>
        <dbReference type="ARBA" id="ARBA00022723"/>
    </source>
</evidence>
<organism evidence="8 9">
    <name type="scientific">Nakamurella multipartita (strain ATCC 700099 / DSM 44233 / CIP 104796 / JCM 9543 / NBRC 105858 / Y-104)</name>
    <name type="common">Microsphaera multipartita</name>
    <dbReference type="NCBI Taxonomy" id="479431"/>
    <lineage>
        <taxon>Bacteria</taxon>
        <taxon>Bacillati</taxon>
        <taxon>Actinomycetota</taxon>
        <taxon>Actinomycetes</taxon>
        <taxon>Nakamurellales</taxon>
        <taxon>Nakamurellaceae</taxon>
        <taxon>Nakamurella</taxon>
    </lineage>
</organism>
<dbReference type="Gene3D" id="3.40.50.720">
    <property type="entry name" value="NAD(P)-binding Rossmann-like Domain"/>
    <property type="match status" value="1"/>
</dbReference>
<dbReference type="HOGENOM" id="CLU_026673_11_0_11"/>
<reference evidence="9" key="1">
    <citation type="submission" date="2009-09" db="EMBL/GenBank/DDBJ databases">
        <title>The complete genome of Nakamurella multipartita DSM 44233.</title>
        <authorList>
            <consortium name="US DOE Joint Genome Institute (JGI-PGF)"/>
            <person name="Lucas S."/>
            <person name="Copeland A."/>
            <person name="Lapidus A."/>
            <person name="Glavina del Rio T."/>
            <person name="Dalin E."/>
            <person name="Tice H."/>
            <person name="Bruce D."/>
            <person name="Goodwin L."/>
            <person name="Pitluck S."/>
            <person name="Kyrpides N."/>
            <person name="Mavromatis K."/>
            <person name="Ivanova N."/>
            <person name="Ovchinnikova G."/>
            <person name="Sims D."/>
            <person name="Meincke L."/>
            <person name="Brettin T."/>
            <person name="Detter J.C."/>
            <person name="Han C."/>
            <person name="Larimer F."/>
            <person name="Land M."/>
            <person name="Hauser L."/>
            <person name="Markowitz V."/>
            <person name="Cheng J.-F."/>
            <person name="Hugenholtz P."/>
            <person name="Woyke T."/>
            <person name="Wu D."/>
            <person name="Klenk H.-P."/>
            <person name="Eisen J.A."/>
        </authorList>
    </citation>
    <scope>NUCLEOTIDE SEQUENCE [LARGE SCALE GENOMIC DNA]</scope>
    <source>
        <strain evidence="9">ATCC 700099 / DSM 44233 / CIP 104796 / JCM 9543 / NBRC 105858 / Y-104</strain>
    </source>
</reference>
<dbReference type="SUPFAM" id="SSF51735">
    <property type="entry name" value="NAD(P)-binding Rossmann-fold domains"/>
    <property type="match status" value="1"/>
</dbReference>
<dbReference type="InterPro" id="IPR036291">
    <property type="entry name" value="NAD(P)-bd_dom_sf"/>
</dbReference>
<reference evidence="8 9" key="2">
    <citation type="journal article" date="2010" name="Stand. Genomic Sci.">
        <title>Complete genome sequence of Nakamurella multipartita type strain (Y-104).</title>
        <authorList>
            <person name="Tice H."/>
            <person name="Mayilraj S."/>
            <person name="Sims D."/>
            <person name="Lapidus A."/>
            <person name="Nolan M."/>
            <person name="Lucas S."/>
            <person name="Glavina Del Rio T."/>
            <person name="Copeland A."/>
            <person name="Cheng J.F."/>
            <person name="Meincke L."/>
            <person name="Bruce D."/>
            <person name="Goodwin L."/>
            <person name="Pitluck S."/>
            <person name="Ivanova N."/>
            <person name="Mavromatis K."/>
            <person name="Ovchinnikova G."/>
            <person name="Pati A."/>
            <person name="Chen A."/>
            <person name="Palaniappan K."/>
            <person name="Land M."/>
            <person name="Hauser L."/>
            <person name="Chang Y.J."/>
            <person name="Jeffries C.D."/>
            <person name="Detter J.C."/>
            <person name="Brettin T."/>
            <person name="Rohde M."/>
            <person name="Goker M."/>
            <person name="Bristow J."/>
            <person name="Eisen J.A."/>
            <person name="Markowitz V."/>
            <person name="Hugenholtz P."/>
            <person name="Kyrpides N.C."/>
            <person name="Klenk H.P."/>
            <person name="Chen F."/>
        </authorList>
    </citation>
    <scope>NUCLEOTIDE SEQUENCE [LARGE SCALE GENOMIC DNA]</scope>
    <source>
        <strain evidence="9">ATCC 700099 / DSM 44233 / CIP 104796 / JCM 9543 / NBRC 105858 / Y-104</strain>
    </source>
</reference>
<dbReference type="GO" id="GO:0008270">
    <property type="term" value="F:zinc ion binding"/>
    <property type="evidence" value="ECO:0007669"/>
    <property type="project" value="InterPro"/>
</dbReference>
<comment type="similarity">
    <text evidence="5">Belongs to the zinc-containing alcohol dehydrogenase family.</text>
</comment>
<dbReference type="Pfam" id="PF00107">
    <property type="entry name" value="ADH_zinc_N"/>
    <property type="match status" value="1"/>
</dbReference>
<dbReference type="PANTHER" id="PTHR43401:SF2">
    <property type="entry name" value="L-THREONINE 3-DEHYDROGENASE"/>
    <property type="match status" value="1"/>
</dbReference>
<dbReference type="GO" id="GO:0016491">
    <property type="term" value="F:oxidoreductase activity"/>
    <property type="evidence" value="ECO:0007669"/>
    <property type="project" value="UniProtKB-KW"/>
</dbReference>
<gene>
    <name evidence="8" type="ordered locus">Namu_2473</name>
</gene>
<dbReference type="Proteomes" id="UP000002218">
    <property type="component" value="Chromosome"/>
</dbReference>
<evidence type="ECO:0000259" key="6">
    <source>
        <dbReference type="Pfam" id="PF00107"/>
    </source>
</evidence>
<evidence type="ECO:0000256" key="1">
    <source>
        <dbReference type="ARBA" id="ARBA00001947"/>
    </source>
</evidence>
<dbReference type="InterPro" id="IPR011032">
    <property type="entry name" value="GroES-like_sf"/>
</dbReference>
<sequence length="344" mass="35466">MRRAVAEPNDDVRLETAAIPTPAPGEVLVRSTLVGICGSDTHALAGHHPFLTSRYLPGHEATGTVVALGDGIESLFVGQRVLLKPNVACGDCANCAAGRSNACAQLSWIGCDPSLHWAGAMADYFVAPERNLFPVPDGVDDRTAVLVECLATPVHAVRISGDLTGARVVILGAGTIGVLCVVAARHAGAGAMVVTDLDPGKLDRARRVGAHGAVPADDPAVNERVLAQLGGPADVVLDCVTNERSLNQAVALLRRAGTLAVVGVPPRDATLPMPLIQDWEIRVQGCAAYTEADIRTALQIATDAGLPTDEIVAATYGLDEVASAFGQAAADSSGKVLIAPPRRG</sequence>
<dbReference type="eggNOG" id="COG1063">
    <property type="taxonomic scope" value="Bacteria"/>
</dbReference>
<dbReference type="InParanoid" id="C8X6I6"/>
<evidence type="ECO:0000256" key="5">
    <source>
        <dbReference type="RuleBase" id="RU361277"/>
    </source>
</evidence>
<evidence type="ECO:0000313" key="8">
    <source>
        <dbReference type="EMBL" id="ACV78841.1"/>
    </source>
</evidence>
<dbReference type="AlphaFoldDB" id="C8X6I6"/>
<evidence type="ECO:0000256" key="4">
    <source>
        <dbReference type="ARBA" id="ARBA00023002"/>
    </source>
</evidence>
<feature type="domain" description="Alcohol dehydrogenase-like C-terminal" evidence="6">
    <location>
        <begin position="176"/>
        <end position="301"/>
    </location>
</feature>
<dbReference type="PANTHER" id="PTHR43401">
    <property type="entry name" value="L-THREONINE 3-DEHYDROGENASE"/>
    <property type="match status" value="1"/>
</dbReference>
<name>C8X6I6_NAKMY</name>
<evidence type="ECO:0000313" key="9">
    <source>
        <dbReference type="Proteomes" id="UP000002218"/>
    </source>
</evidence>
<keyword evidence="4" id="KW-0560">Oxidoreductase</keyword>
<dbReference type="KEGG" id="nml:Namu_2473"/>